<dbReference type="SMART" id="SM00387">
    <property type="entry name" value="HATPase_c"/>
    <property type="match status" value="1"/>
</dbReference>
<evidence type="ECO:0000256" key="11">
    <source>
        <dbReference type="ARBA" id="ARBA00035100"/>
    </source>
</evidence>
<dbReference type="SUPFAM" id="SSF55874">
    <property type="entry name" value="ATPase domain of HSP90 chaperone/DNA topoisomerase II/histidine kinase"/>
    <property type="match status" value="1"/>
</dbReference>
<dbReference type="InterPro" id="IPR004358">
    <property type="entry name" value="Sig_transdc_His_kin-like_C"/>
</dbReference>
<feature type="domain" description="Histidine kinase" evidence="14">
    <location>
        <begin position="393"/>
        <end position="627"/>
    </location>
</feature>
<dbReference type="CDD" id="cd00088">
    <property type="entry name" value="HPT"/>
    <property type="match status" value="1"/>
</dbReference>
<keyword evidence="10" id="KW-0902">Two-component regulatory system</keyword>
<dbReference type="CDD" id="cd16916">
    <property type="entry name" value="HATPase_CheA-like"/>
    <property type="match status" value="1"/>
</dbReference>
<dbReference type="PROSITE" id="PS50894">
    <property type="entry name" value="HPT"/>
    <property type="match status" value="1"/>
</dbReference>
<evidence type="ECO:0000256" key="8">
    <source>
        <dbReference type="ARBA" id="ARBA00022777"/>
    </source>
</evidence>
<evidence type="ECO:0000313" key="18">
    <source>
        <dbReference type="Proteomes" id="UP000664073"/>
    </source>
</evidence>
<keyword evidence="9" id="KW-0067">ATP-binding</keyword>
<dbReference type="GO" id="GO:0000155">
    <property type="term" value="F:phosphorelay sensor kinase activity"/>
    <property type="evidence" value="ECO:0007669"/>
    <property type="project" value="InterPro"/>
</dbReference>
<evidence type="ECO:0000256" key="2">
    <source>
        <dbReference type="ARBA" id="ARBA00012438"/>
    </source>
</evidence>
<dbReference type="Gene3D" id="3.30.565.10">
    <property type="entry name" value="Histidine kinase-like ATPase, C-terminal domain"/>
    <property type="match status" value="1"/>
</dbReference>
<comment type="catalytic activity">
    <reaction evidence="1">
        <text>ATP + protein L-histidine = ADP + protein N-phospho-L-histidine.</text>
        <dbReference type="EC" id="2.7.13.3"/>
    </reaction>
</comment>
<dbReference type="InterPro" id="IPR008207">
    <property type="entry name" value="Sig_transdc_His_kin_Hpt_dom"/>
</dbReference>
<feature type="domain" description="HPt" evidence="16">
    <location>
        <begin position="1"/>
        <end position="105"/>
    </location>
</feature>
<dbReference type="PRINTS" id="PR00344">
    <property type="entry name" value="BCTRLSENSOR"/>
</dbReference>
<dbReference type="FunFam" id="2.30.30.40:FF:000048">
    <property type="entry name" value="Chemotaxis protein CheA, putative"/>
    <property type="match status" value="1"/>
</dbReference>
<evidence type="ECO:0000256" key="9">
    <source>
        <dbReference type="ARBA" id="ARBA00022840"/>
    </source>
</evidence>
<evidence type="ECO:0000256" key="13">
    <source>
        <dbReference type="SAM" id="MobiDB-lite"/>
    </source>
</evidence>
<dbReference type="InterPro" id="IPR036061">
    <property type="entry name" value="CheW-like_dom_sf"/>
</dbReference>
<dbReference type="SUPFAM" id="SSF47226">
    <property type="entry name" value="Histidine-containing phosphotransfer domain, HPT domain"/>
    <property type="match status" value="1"/>
</dbReference>
<dbReference type="SMART" id="SM00073">
    <property type="entry name" value="HPT"/>
    <property type="match status" value="1"/>
</dbReference>
<dbReference type="InterPro" id="IPR002545">
    <property type="entry name" value="CheW-lke_dom"/>
</dbReference>
<organism evidence="17 18">
    <name type="scientific">Acetobacter garciniae</name>
    <dbReference type="NCBI Taxonomy" id="2817435"/>
    <lineage>
        <taxon>Bacteria</taxon>
        <taxon>Pseudomonadati</taxon>
        <taxon>Pseudomonadota</taxon>
        <taxon>Alphaproteobacteria</taxon>
        <taxon>Acetobacterales</taxon>
        <taxon>Acetobacteraceae</taxon>
        <taxon>Acetobacter</taxon>
    </lineage>
</organism>
<evidence type="ECO:0000256" key="3">
    <source>
        <dbReference type="ARBA" id="ARBA00021495"/>
    </source>
</evidence>
<keyword evidence="18" id="KW-1185">Reference proteome</keyword>
<feature type="compositionally biased region" description="Low complexity" evidence="13">
    <location>
        <begin position="338"/>
        <end position="372"/>
    </location>
</feature>
<evidence type="ECO:0000259" key="15">
    <source>
        <dbReference type="PROSITE" id="PS50851"/>
    </source>
</evidence>
<dbReference type="GO" id="GO:0005737">
    <property type="term" value="C:cytoplasm"/>
    <property type="evidence" value="ECO:0007669"/>
    <property type="project" value="InterPro"/>
</dbReference>
<proteinExistence type="predicted"/>
<dbReference type="InterPro" id="IPR036097">
    <property type="entry name" value="HisK_dim/P_sf"/>
</dbReference>
<dbReference type="FunFam" id="3.30.565.10:FF:000016">
    <property type="entry name" value="Chemotaxis protein CheA, putative"/>
    <property type="match status" value="1"/>
</dbReference>
<sequence length="781" mass="82483">MSDDMDDILQVFYQECDEQLQELERGLAVLADGESGQETINAVFRAVHSIKGGAASFGLDNLVRFAHVFESSLDGLRSGRVVPTPDVVKTFLKAMDVLSDLVTEAREGTPVDPARIAESQVELEAIISTGGAASAQADIIPQDFVPVPMDFEPVPMDFEPVPVAFEPVPVAFEPVPVDFDFGADTQAEPATGCLVVTFRPHDALYERGDDARNMLNGLADLAAGVPGGHMTTTCDFSALPVFEAVDPLKSYLAWRVVLPPEVTEDSVTAVFDWVSDACDVTTTREDGAQANPAAALLDEEPHAQAPAVPAPTVPDNVVQDSAPVTAARDVVAEHAHPTEPASPVASTAAPVSQDVHAAGGAHPHPAAAGGAARKTEQQASIRVDLHRIDGLMDLVGELVIAQAAIESLSRRTDPAAAQELMQGIGSMQSLTRDIQDAVMAVRAQPVRGVFQRMQRVVREACSMTKKDVVLTLEGEDTEVDRTLVEKLTDPLTHMLRNAVDHGIEKVEDRLAAGKPAQGHILLSAGHRSGRILITIKDDGAGINRQRVLETAIKRGIVAPDAQLTDDEINNLIFAPGFSTAATVSDLSGRGVGMDVVKQAILSLGGRVAIQSVPGEGTTFSLSLPLTLAVLDGMLIAAGGSTMVIPISSVVEAMMIDQRDVYVLPDGGNVISIRGSCMPFIPLAAALGLAQKPSDEDIREAVILVVENESGGRAALVVDEIRDQTQVVIKSIEKNYRQIEGVSAATILGDGSVSLILDVSALIAATVGRMDKALDPRRGMAA</sequence>
<evidence type="ECO:0000256" key="6">
    <source>
        <dbReference type="ARBA" id="ARBA00022679"/>
    </source>
</evidence>
<gene>
    <name evidence="17" type="ORF">J2D77_06360</name>
</gene>
<name>A0A939KM03_9PROT</name>
<dbReference type="CDD" id="cd00731">
    <property type="entry name" value="CheA_reg"/>
    <property type="match status" value="1"/>
</dbReference>
<evidence type="ECO:0000259" key="16">
    <source>
        <dbReference type="PROSITE" id="PS50894"/>
    </source>
</evidence>
<dbReference type="SUPFAM" id="SSF50341">
    <property type="entry name" value="CheW-like"/>
    <property type="match status" value="1"/>
</dbReference>
<evidence type="ECO:0000256" key="10">
    <source>
        <dbReference type="ARBA" id="ARBA00023012"/>
    </source>
</evidence>
<dbReference type="InterPro" id="IPR005467">
    <property type="entry name" value="His_kinase_dom"/>
</dbReference>
<feature type="domain" description="CheW-like" evidence="15">
    <location>
        <begin position="629"/>
        <end position="767"/>
    </location>
</feature>
<dbReference type="SMART" id="SM01231">
    <property type="entry name" value="H-kinase_dim"/>
    <property type="match status" value="1"/>
</dbReference>
<dbReference type="Pfam" id="PF01584">
    <property type="entry name" value="CheW"/>
    <property type="match status" value="1"/>
</dbReference>
<keyword evidence="4" id="KW-0145">Chemotaxis</keyword>
<evidence type="ECO:0000256" key="7">
    <source>
        <dbReference type="ARBA" id="ARBA00022741"/>
    </source>
</evidence>
<dbReference type="PROSITE" id="PS50851">
    <property type="entry name" value="CHEW"/>
    <property type="match status" value="1"/>
</dbReference>
<keyword evidence="5 12" id="KW-0597">Phosphoprotein</keyword>
<dbReference type="GO" id="GO:0006935">
    <property type="term" value="P:chemotaxis"/>
    <property type="evidence" value="ECO:0007669"/>
    <property type="project" value="UniProtKB-KW"/>
</dbReference>
<dbReference type="Gene3D" id="1.20.120.160">
    <property type="entry name" value="HPT domain"/>
    <property type="match status" value="1"/>
</dbReference>
<keyword evidence="8" id="KW-0418">Kinase</keyword>
<feature type="region of interest" description="Disordered" evidence="13">
    <location>
        <begin position="334"/>
        <end position="375"/>
    </location>
</feature>
<dbReference type="Pfam" id="PF01627">
    <property type="entry name" value="Hpt"/>
    <property type="match status" value="1"/>
</dbReference>
<dbReference type="RefSeq" id="WP_207845423.1">
    <property type="nucleotide sequence ID" value="NZ_JAFVMH010000002.1"/>
</dbReference>
<dbReference type="Gene3D" id="2.30.30.40">
    <property type="entry name" value="SH3 Domains"/>
    <property type="match status" value="1"/>
</dbReference>
<dbReference type="SUPFAM" id="SSF47384">
    <property type="entry name" value="Homodimeric domain of signal transducing histidine kinase"/>
    <property type="match status" value="1"/>
</dbReference>
<dbReference type="InterPro" id="IPR004105">
    <property type="entry name" value="CheA-like_dim"/>
</dbReference>
<dbReference type="Proteomes" id="UP000664073">
    <property type="component" value="Unassembled WGS sequence"/>
</dbReference>
<comment type="function">
    <text evidence="11">Involved in the transmission of sensory signals from the chemoreceptors to the flagellar motors. CheA is autophosphorylated; it can transfer its phosphate group to either CheB or CheY.</text>
</comment>
<dbReference type="InterPro" id="IPR003594">
    <property type="entry name" value="HATPase_dom"/>
</dbReference>
<dbReference type="PANTHER" id="PTHR43395">
    <property type="entry name" value="SENSOR HISTIDINE KINASE CHEA"/>
    <property type="match status" value="1"/>
</dbReference>
<dbReference type="InterPro" id="IPR036890">
    <property type="entry name" value="HATPase_C_sf"/>
</dbReference>
<evidence type="ECO:0000259" key="14">
    <source>
        <dbReference type="PROSITE" id="PS50109"/>
    </source>
</evidence>
<protein>
    <recommendedName>
        <fullName evidence="3">Chemotaxis protein CheA</fullName>
        <ecNumber evidence="2">2.7.13.3</ecNumber>
    </recommendedName>
</protein>
<dbReference type="InterPro" id="IPR037006">
    <property type="entry name" value="CheA-like_homodim_sf"/>
</dbReference>
<dbReference type="Pfam" id="PF02895">
    <property type="entry name" value="H-kinase_dim"/>
    <property type="match status" value="1"/>
</dbReference>
<dbReference type="SMART" id="SM00260">
    <property type="entry name" value="CheW"/>
    <property type="match status" value="1"/>
</dbReference>
<dbReference type="Gene3D" id="1.10.287.560">
    <property type="entry name" value="Histidine kinase CheA-like, homodimeric domain"/>
    <property type="match status" value="1"/>
</dbReference>
<dbReference type="GO" id="GO:0005524">
    <property type="term" value="F:ATP binding"/>
    <property type="evidence" value="ECO:0007669"/>
    <property type="project" value="UniProtKB-KW"/>
</dbReference>
<reference evidence="17" key="1">
    <citation type="submission" date="2021-03" db="EMBL/GenBank/DDBJ databases">
        <title>The complete genome sequence of Acetobacter sp. TBRC 12339.</title>
        <authorList>
            <person name="Charoenyingcharoen P."/>
            <person name="Yukphan P."/>
        </authorList>
    </citation>
    <scope>NUCLEOTIDE SEQUENCE</scope>
    <source>
        <strain evidence="17">TBRC 12339</strain>
    </source>
</reference>
<feature type="modified residue" description="Phosphohistidine" evidence="12">
    <location>
        <position position="48"/>
    </location>
</feature>
<dbReference type="InterPro" id="IPR036641">
    <property type="entry name" value="HPT_dom_sf"/>
</dbReference>
<evidence type="ECO:0000256" key="1">
    <source>
        <dbReference type="ARBA" id="ARBA00000085"/>
    </source>
</evidence>
<dbReference type="AlphaFoldDB" id="A0A939KM03"/>
<evidence type="ECO:0000256" key="5">
    <source>
        <dbReference type="ARBA" id="ARBA00022553"/>
    </source>
</evidence>
<dbReference type="PROSITE" id="PS50109">
    <property type="entry name" value="HIS_KIN"/>
    <property type="match status" value="1"/>
</dbReference>
<dbReference type="PANTHER" id="PTHR43395:SF10">
    <property type="entry name" value="CHEMOTAXIS PROTEIN CHEA"/>
    <property type="match status" value="1"/>
</dbReference>
<evidence type="ECO:0000256" key="4">
    <source>
        <dbReference type="ARBA" id="ARBA00022500"/>
    </source>
</evidence>
<evidence type="ECO:0000313" key="17">
    <source>
        <dbReference type="EMBL" id="MBO1324773.1"/>
    </source>
</evidence>
<dbReference type="EC" id="2.7.13.3" evidence="2"/>
<dbReference type="Pfam" id="PF02518">
    <property type="entry name" value="HATPase_c"/>
    <property type="match status" value="1"/>
</dbReference>
<evidence type="ECO:0000256" key="12">
    <source>
        <dbReference type="PROSITE-ProRule" id="PRU00110"/>
    </source>
</evidence>
<accession>A0A939KM03</accession>
<dbReference type="InterPro" id="IPR051315">
    <property type="entry name" value="Bact_Chemotaxis_CheA"/>
</dbReference>
<comment type="caution">
    <text evidence="17">The sequence shown here is derived from an EMBL/GenBank/DDBJ whole genome shotgun (WGS) entry which is preliminary data.</text>
</comment>
<keyword evidence="6" id="KW-0808">Transferase</keyword>
<dbReference type="EMBL" id="JAFVMH010000002">
    <property type="protein sequence ID" value="MBO1324773.1"/>
    <property type="molecule type" value="Genomic_DNA"/>
</dbReference>
<keyword evidence="7" id="KW-0547">Nucleotide-binding</keyword>